<proteinExistence type="predicted"/>
<dbReference type="HOGENOM" id="CLU_3216600_0_0_10"/>
<name>T2KLF8_FORAG</name>
<evidence type="ECO:0000313" key="2">
    <source>
        <dbReference type="Proteomes" id="UP000016160"/>
    </source>
</evidence>
<sequence length="44" mass="5257">MFKVKLAFMIKVLINNTATKNIHDKKNYIYLTKHQLYGVLPRFC</sequence>
<reference evidence="1 2" key="1">
    <citation type="journal article" date="2013" name="Appl. Environ. Microbiol.">
        <title>The genome of the alga-associated marine flavobacterium Formosa agariphila KMM 3901T reveals a broad potential for degradation of algal polysaccharides.</title>
        <authorList>
            <person name="Mann A.J."/>
            <person name="Hahnke R.L."/>
            <person name="Huang S."/>
            <person name="Werner J."/>
            <person name="Xing P."/>
            <person name="Barbeyron T."/>
            <person name="Huettel B."/>
            <person name="Stueber K."/>
            <person name="Reinhardt R."/>
            <person name="Harder J."/>
            <person name="Gloeckner F.O."/>
            <person name="Amann R.I."/>
            <person name="Teeling H."/>
        </authorList>
    </citation>
    <scope>NUCLEOTIDE SEQUENCE [LARGE SCALE GENOMIC DNA]</scope>
    <source>
        <strain evidence="2">DSM 15362 / KCTC 12365 / LMG 23005 / KMM 3901</strain>
    </source>
</reference>
<protein>
    <submittedName>
        <fullName evidence="1">Uncharacterized protein</fullName>
    </submittedName>
</protein>
<dbReference type="EMBL" id="HG315671">
    <property type="protein sequence ID" value="CDF79590.1"/>
    <property type="molecule type" value="Genomic_DNA"/>
</dbReference>
<dbReference type="STRING" id="1347342.BN863_18780"/>
<accession>T2KLF8</accession>
<gene>
    <name evidence="1" type="ORF">BN863_18780</name>
</gene>
<evidence type="ECO:0000313" key="1">
    <source>
        <dbReference type="EMBL" id="CDF79590.1"/>
    </source>
</evidence>
<dbReference type="Proteomes" id="UP000016160">
    <property type="component" value="Chromosome"/>
</dbReference>
<dbReference type="AlphaFoldDB" id="T2KLF8"/>
<keyword evidence="2" id="KW-1185">Reference proteome</keyword>
<organism evidence="1 2">
    <name type="scientific">Formosa agariphila (strain DSM 15362 / KCTC 12365 / LMG 23005 / KMM 3901 / M-2Alg 35-1)</name>
    <dbReference type="NCBI Taxonomy" id="1347342"/>
    <lineage>
        <taxon>Bacteria</taxon>
        <taxon>Pseudomonadati</taxon>
        <taxon>Bacteroidota</taxon>
        <taxon>Flavobacteriia</taxon>
        <taxon>Flavobacteriales</taxon>
        <taxon>Flavobacteriaceae</taxon>
        <taxon>Formosa</taxon>
    </lineage>
</organism>
<dbReference type="PATRIC" id="fig|1347342.6.peg.1881"/>